<evidence type="ECO:0000256" key="4">
    <source>
        <dbReference type="ARBA" id="ARBA00023308"/>
    </source>
</evidence>
<dbReference type="InterPro" id="IPR008000">
    <property type="entry name" value="Rham/fucose_mutarotase"/>
</dbReference>
<dbReference type="EC" id="5.1.3.32" evidence="5"/>
<evidence type="ECO:0000313" key="6">
    <source>
        <dbReference type="EMBL" id="GAA4435562.1"/>
    </source>
</evidence>
<sequence>MIRKAYVIRAREGMEEEYEKRHNPIWGELEEEIKRHGVSNYSIFLHPETRYLFCYMEIEDPAKFELLGESPVCHRWWKYMTEALEVAYPGAEKGWEEELKQVFFLQ</sequence>
<evidence type="ECO:0000313" key="7">
    <source>
        <dbReference type="Proteomes" id="UP001501508"/>
    </source>
</evidence>
<organism evidence="6 7">
    <name type="scientific">Ravibacter arvi</name>
    <dbReference type="NCBI Taxonomy" id="2051041"/>
    <lineage>
        <taxon>Bacteria</taxon>
        <taxon>Pseudomonadati</taxon>
        <taxon>Bacteroidota</taxon>
        <taxon>Cytophagia</taxon>
        <taxon>Cytophagales</taxon>
        <taxon>Spirosomataceae</taxon>
        <taxon>Ravibacter</taxon>
    </lineage>
</organism>
<keyword evidence="2" id="KW-0413">Isomerase</keyword>
<evidence type="ECO:0000256" key="3">
    <source>
        <dbReference type="ARBA" id="ARBA00023277"/>
    </source>
</evidence>
<reference evidence="7" key="1">
    <citation type="journal article" date="2019" name="Int. J. Syst. Evol. Microbiol.">
        <title>The Global Catalogue of Microorganisms (GCM) 10K type strain sequencing project: providing services to taxonomists for standard genome sequencing and annotation.</title>
        <authorList>
            <consortium name="The Broad Institute Genomics Platform"/>
            <consortium name="The Broad Institute Genome Sequencing Center for Infectious Disease"/>
            <person name="Wu L."/>
            <person name="Ma J."/>
        </authorList>
    </citation>
    <scope>NUCLEOTIDE SEQUENCE [LARGE SCALE GENOMIC DNA]</scope>
    <source>
        <strain evidence="7">JCM 31920</strain>
    </source>
</reference>
<dbReference type="RefSeq" id="WP_345027342.1">
    <property type="nucleotide sequence ID" value="NZ_BAABEY010000012.1"/>
</dbReference>
<dbReference type="Pfam" id="PF05336">
    <property type="entry name" value="rhaM"/>
    <property type="match status" value="1"/>
</dbReference>
<dbReference type="Gene3D" id="3.30.70.100">
    <property type="match status" value="1"/>
</dbReference>
<keyword evidence="4" id="KW-0684">Rhamnose metabolism</keyword>
<keyword evidence="3" id="KW-0119">Carbohydrate metabolism</keyword>
<evidence type="ECO:0000256" key="5">
    <source>
        <dbReference type="NCBIfam" id="TIGR02625"/>
    </source>
</evidence>
<dbReference type="SUPFAM" id="SSF54909">
    <property type="entry name" value="Dimeric alpha+beta barrel"/>
    <property type="match status" value="1"/>
</dbReference>
<dbReference type="InterPro" id="IPR011008">
    <property type="entry name" value="Dimeric_a/b-barrel"/>
</dbReference>
<name>A0ABP8LSB3_9BACT</name>
<comment type="caution">
    <text evidence="6">The sequence shown here is derived from an EMBL/GenBank/DDBJ whole genome shotgun (WGS) entry which is preliminary data.</text>
</comment>
<protein>
    <recommendedName>
        <fullName evidence="5">L-rhamnose mutarotase</fullName>
        <ecNumber evidence="5">5.1.3.32</ecNumber>
    </recommendedName>
</protein>
<keyword evidence="7" id="KW-1185">Reference proteome</keyword>
<evidence type="ECO:0000256" key="2">
    <source>
        <dbReference type="ARBA" id="ARBA00023235"/>
    </source>
</evidence>
<accession>A0ABP8LSB3</accession>
<dbReference type="PANTHER" id="PTHR34389">
    <property type="entry name" value="L-RHAMNOSE MUTAROTASE"/>
    <property type="match status" value="1"/>
</dbReference>
<keyword evidence="1" id="KW-0963">Cytoplasm</keyword>
<dbReference type="PANTHER" id="PTHR34389:SF2">
    <property type="entry name" value="L-RHAMNOSE MUTAROTASE"/>
    <property type="match status" value="1"/>
</dbReference>
<dbReference type="NCBIfam" id="TIGR02625">
    <property type="entry name" value="YiiL_rotase"/>
    <property type="match status" value="1"/>
</dbReference>
<gene>
    <name evidence="6" type="primary">rhaM_1</name>
    <name evidence="6" type="ORF">GCM10023091_12200</name>
</gene>
<dbReference type="InterPro" id="IPR013448">
    <property type="entry name" value="L-rhamnose_mutarotase"/>
</dbReference>
<dbReference type="EMBL" id="BAABEY010000012">
    <property type="protein sequence ID" value="GAA4435562.1"/>
    <property type="molecule type" value="Genomic_DNA"/>
</dbReference>
<dbReference type="Proteomes" id="UP001501508">
    <property type="component" value="Unassembled WGS sequence"/>
</dbReference>
<proteinExistence type="predicted"/>
<evidence type="ECO:0000256" key="1">
    <source>
        <dbReference type="ARBA" id="ARBA00022490"/>
    </source>
</evidence>